<reference evidence="2" key="1">
    <citation type="submission" date="2019-12" db="UniProtKB">
        <authorList>
            <consortium name="WormBaseParasite"/>
        </authorList>
    </citation>
    <scope>IDENTIFICATION</scope>
</reference>
<name>A0A5S6Q254_TRIMR</name>
<dbReference type="Proteomes" id="UP000046395">
    <property type="component" value="Unassembled WGS sequence"/>
</dbReference>
<keyword evidence="1" id="KW-1185">Reference proteome</keyword>
<evidence type="ECO:0000313" key="2">
    <source>
        <dbReference type="WBParaSite" id="TMUE_0000001325.1"/>
    </source>
</evidence>
<accession>A0A5S6Q254</accession>
<dbReference type="WBParaSite" id="TMUE_0000001325.1">
    <property type="protein sequence ID" value="TMUE_0000001325.1"/>
    <property type="gene ID" value="WBGene00297227"/>
</dbReference>
<protein>
    <submittedName>
        <fullName evidence="2">Uncharacterized protein</fullName>
    </submittedName>
</protein>
<organism evidence="1 2">
    <name type="scientific">Trichuris muris</name>
    <name type="common">Mouse whipworm</name>
    <dbReference type="NCBI Taxonomy" id="70415"/>
    <lineage>
        <taxon>Eukaryota</taxon>
        <taxon>Metazoa</taxon>
        <taxon>Ecdysozoa</taxon>
        <taxon>Nematoda</taxon>
        <taxon>Enoplea</taxon>
        <taxon>Dorylaimia</taxon>
        <taxon>Trichinellida</taxon>
        <taxon>Trichuridae</taxon>
        <taxon>Trichuris</taxon>
    </lineage>
</organism>
<sequence>MTADLNKPLQEVSKIGSVWARKLLRRFGSIVARCTAPVEVIRTPWLKTKGRHIAHEAWESSGRKKNTRISSLAKVGVRPTRLALRVKYDLQTVYGLRKILEYGHYHPYLNETAC</sequence>
<proteinExistence type="predicted"/>
<dbReference type="AlphaFoldDB" id="A0A5S6Q254"/>
<evidence type="ECO:0000313" key="1">
    <source>
        <dbReference type="Proteomes" id="UP000046395"/>
    </source>
</evidence>